<protein>
    <submittedName>
        <fullName evidence="2">Uncharacterized protein</fullName>
    </submittedName>
</protein>
<reference evidence="2 3" key="1">
    <citation type="journal article" date="2012" name="J. Bacteriol.">
        <title>Whole-Genome Sequence of Nocardiopsis alba Strain ATCC BAA-2165, Associated with Honeybees.</title>
        <authorList>
            <person name="Qiao J."/>
            <person name="Chen L."/>
            <person name="Li Y."/>
            <person name="Wang J."/>
            <person name="Zhang W."/>
            <person name="Chen S."/>
        </authorList>
    </citation>
    <scope>NUCLEOTIDE SEQUENCE [LARGE SCALE GENOMIC DNA]</scope>
    <source>
        <strain evidence="3">ATCC BAA-2165 / BE74</strain>
    </source>
</reference>
<evidence type="ECO:0000313" key="2">
    <source>
        <dbReference type="EMBL" id="AFR08095.1"/>
    </source>
</evidence>
<sequence length="53" mass="5823">MTGSSRFDADSALTVSPGSPRPTRPFPELPRSGRQGTKALRKEALRPRRDEGQ</sequence>
<feature type="compositionally biased region" description="Basic and acidic residues" evidence="1">
    <location>
        <begin position="40"/>
        <end position="53"/>
    </location>
</feature>
<evidence type="ECO:0000313" key="3">
    <source>
        <dbReference type="Proteomes" id="UP000003779"/>
    </source>
</evidence>
<feature type="region of interest" description="Disordered" evidence="1">
    <location>
        <begin position="1"/>
        <end position="53"/>
    </location>
</feature>
<feature type="compositionally biased region" description="Pro residues" evidence="1">
    <location>
        <begin position="19"/>
        <end position="28"/>
    </location>
</feature>
<reference evidence="3" key="2">
    <citation type="submission" date="2012-08" db="EMBL/GenBank/DDBJ databases">
        <title>Whole-genome sequence of Nocardiopsis alba strain ATCC BAA-2165 associated with honeybees.</title>
        <authorList>
            <person name="Qiao J."/>
            <person name="Chen L."/>
            <person name="Li Y."/>
            <person name="Wang J."/>
            <person name="Zhang W."/>
            <person name="Chen S."/>
        </authorList>
    </citation>
    <scope>NUCLEOTIDE SEQUENCE [LARGE SCALE GENOMIC DNA]</scope>
    <source>
        <strain evidence="3">ATCC BAA-2165 / BE74</strain>
    </source>
</reference>
<evidence type="ECO:0000256" key="1">
    <source>
        <dbReference type="SAM" id="MobiDB-lite"/>
    </source>
</evidence>
<gene>
    <name evidence="2" type="ordered locus">B005_4563</name>
</gene>
<name>J7L9L8_NOCAA</name>
<accession>J7L9L8</accession>
<organism evidence="2 3">
    <name type="scientific">Nocardiopsis alba (strain ATCC BAA-2165 / BE74)</name>
    <dbReference type="NCBI Taxonomy" id="1205910"/>
    <lineage>
        <taxon>Bacteria</taxon>
        <taxon>Bacillati</taxon>
        <taxon>Actinomycetota</taxon>
        <taxon>Actinomycetes</taxon>
        <taxon>Streptosporangiales</taxon>
        <taxon>Nocardiopsidaceae</taxon>
        <taxon>Nocardiopsis</taxon>
    </lineage>
</organism>
<dbReference type="EMBL" id="CP003788">
    <property type="protein sequence ID" value="AFR08095.1"/>
    <property type="molecule type" value="Genomic_DNA"/>
</dbReference>
<dbReference type="KEGG" id="nal:B005_4563"/>
<dbReference type="HOGENOM" id="CLU_3064000_0_0_11"/>
<proteinExistence type="predicted"/>
<dbReference type="AlphaFoldDB" id="J7L9L8"/>
<dbReference type="Proteomes" id="UP000003779">
    <property type="component" value="Chromosome"/>
</dbReference>